<protein>
    <submittedName>
        <fullName evidence="1">Uncharacterized protein</fullName>
    </submittedName>
</protein>
<gene>
    <name evidence="1" type="ORF">DPMN_165833</name>
</gene>
<reference evidence="1" key="1">
    <citation type="journal article" date="2019" name="bioRxiv">
        <title>The Genome of the Zebra Mussel, Dreissena polymorpha: A Resource for Invasive Species Research.</title>
        <authorList>
            <person name="McCartney M.A."/>
            <person name="Auch B."/>
            <person name="Kono T."/>
            <person name="Mallez S."/>
            <person name="Zhang Y."/>
            <person name="Obille A."/>
            <person name="Becker A."/>
            <person name="Abrahante J.E."/>
            <person name="Garbe J."/>
            <person name="Badalamenti J.P."/>
            <person name="Herman A."/>
            <person name="Mangelson H."/>
            <person name="Liachko I."/>
            <person name="Sullivan S."/>
            <person name="Sone E.D."/>
            <person name="Koren S."/>
            <person name="Silverstein K.A.T."/>
            <person name="Beckman K.B."/>
            <person name="Gohl D.M."/>
        </authorList>
    </citation>
    <scope>NUCLEOTIDE SEQUENCE</scope>
    <source>
        <strain evidence="1">Duluth1</strain>
        <tissue evidence="1">Whole animal</tissue>
    </source>
</reference>
<proteinExistence type="predicted"/>
<keyword evidence="2" id="KW-1185">Reference proteome</keyword>
<evidence type="ECO:0000313" key="1">
    <source>
        <dbReference type="EMBL" id="KAH3787706.1"/>
    </source>
</evidence>
<organism evidence="1 2">
    <name type="scientific">Dreissena polymorpha</name>
    <name type="common">Zebra mussel</name>
    <name type="synonym">Mytilus polymorpha</name>
    <dbReference type="NCBI Taxonomy" id="45954"/>
    <lineage>
        <taxon>Eukaryota</taxon>
        <taxon>Metazoa</taxon>
        <taxon>Spiralia</taxon>
        <taxon>Lophotrochozoa</taxon>
        <taxon>Mollusca</taxon>
        <taxon>Bivalvia</taxon>
        <taxon>Autobranchia</taxon>
        <taxon>Heteroconchia</taxon>
        <taxon>Euheterodonta</taxon>
        <taxon>Imparidentia</taxon>
        <taxon>Neoheterodontei</taxon>
        <taxon>Myida</taxon>
        <taxon>Dreissenoidea</taxon>
        <taxon>Dreissenidae</taxon>
        <taxon>Dreissena</taxon>
    </lineage>
</organism>
<reference evidence="1" key="2">
    <citation type="submission" date="2020-11" db="EMBL/GenBank/DDBJ databases">
        <authorList>
            <person name="McCartney M.A."/>
            <person name="Auch B."/>
            <person name="Kono T."/>
            <person name="Mallez S."/>
            <person name="Becker A."/>
            <person name="Gohl D.M."/>
            <person name="Silverstein K.A.T."/>
            <person name="Koren S."/>
            <person name="Bechman K.B."/>
            <person name="Herman A."/>
            <person name="Abrahante J.E."/>
            <person name="Garbe J."/>
        </authorList>
    </citation>
    <scope>NUCLEOTIDE SEQUENCE</scope>
    <source>
        <strain evidence="1">Duluth1</strain>
        <tissue evidence="1">Whole animal</tissue>
    </source>
</reference>
<sequence>MFTAVNTNTAINMSYKGSFCLDGHPTGARRPYITTTTSAPRLSVSPVVRAPRLGSFFTILDIEAMTTGRCQALHAMATTCYLIPPNRHRSHKSARFNTNGTLHRFNT</sequence>
<dbReference type="AlphaFoldDB" id="A0A9D4F0G2"/>
<dbReference type="EMBL" id="JAIWYP010000008">
    <property type="protein sequence ID" value="KAH3787706.1"/>
    <property type="molecule type" value="Genomic_DNA"/>
</dbReference>
<dbReference type="Proteomes" id="UP000828390">
    <property type="component" value="Unassembled WGS sequence"/>
</dbReference>
<comment type="caution">
    <text evidence="1">The sequence shown here is derived from an EMBL/GenBank/DDBJ whole genome shotgun (WGS) entry which is preliminary data.</text>
</comment>
<name>A0A9D4F0G2_DREPO</name>
<accession>A0A9D4F0G2</accession>
<evidence type="ECO:0000313" key="2">
    <source>
        <dbReference type="Proteomes" id="UP000828390"/>
    </source>
</evidence>